<dbReference type="EMBL" id="FN649748">
    <property type="protein sequence ID" value="CBN78953.1"/>
    <property type="molecule type" value="Genomic_DNA"/>
</dbReference>
<dbReference type="InParanoid" id="D8LG54"/>
<evidence type="ECO:0000313" key="2">
    <source>
        <dbReference type="Proteomes" id="UP000002630"/>
    </source>
</evidence>
<organism evidence="1 2">
    <name type="scientific">Ectocarpus siliculosus</name>
    <name type="common">Brown alga</name>
    <name type="synonym">Conferva siliculosa</name>
    <dbReference type="NCBI Taxonomy" id="2880"/>
    <lineage>
        <taxon>Eukaryota</taxon>
        <taxon>Sar</taxon>
        <taxon>Stramenopiles</taxon>
        <taxon>Ochrophyta</taxon>
        <taxon>PX clade</taxon>
        <taxon>Phaeophyceae</taxon>
        <taxon>Ectocarpales</taxon>
        <taxon>Ectocarpaceae</taxon>
        <taxon>Ectocarpus</taxon>
    </lineage>
</organism>
<keyword evidence="2" id="KW-1185">Reference proteome</keyword>
<proteinExistence type="predicted"/>
<reference evidence="1 2" key="1">
    <citation type="journal article" date="2010" name="Nature">
        <title>The Ectocarpus genome and the independent evolution of multicellularity in brown algae.</title>
        <authorList>
            <person name="Cock J.M."/>
            <person name="Sterck L."/>
            <person name="Rouze P."/>
            <person name="Scornet D."/>
            <person name="Allen A.E."/>
            <person name="Amoutzias G."/>
            <person name="Anthouard V."/>
            <person name="Artiguenave F."/>
            <person name="Aury J.M."/>
            <person name="Badger J.H."/>
            <person name="Beszteri B."/>
            <person name="Billiau K."/>
            <person name="Bonnet E."/>
            <person name="Bothwell J.H."/>
            <person name="Bowler C."/>
            <person name="Boyen C."/>
            <person name="Brownlee C."/>
            <person name="Carrano C.J."/>
            <person name="Charrier B."/>
            <person name="Cho G.Y."/>
            <person name="Coelho S.M."/>
            <person name="Collen J."/>
            <person name="Corre E."/>
            <person name="Da Silva C."/>
            <person name="Delage L."/>
            <person name="Delaroque N."/>
            <person name="Dittami S.M."/>
            <person name="Doulbeau S."/>
            <person name="Elias M."/>
            <person name="Farnham G."/>
            <person name="Gachon C.M."/>
            <person name="Gschloessl B."/>
            <person name="Heesch S."/>
            <person name="Jabbari K."/>
            <person name="Jubin C."/>
            <person name="Kawai H."/>
            <person name="Kimura K."/>
            <person name="Kloareg B."/>
            <person name="Kupper F.C."/>
            <person name="Lang D."/>
            <person name="Le Bail A."/>
            <person name="Leblanc C."/>
            <person name="Lerouge P."/>
            <person name="Lohr M."/>
            <person name="Lopez P.J."/>
            <person name="Martens C."/>
            <person name="Maumus F."/>
            <person name="Michel G."/>
            <person name="Miranda-Saavedra D."/>
            <person name="Morales J."/>
            <person name="Moreau H."/>
            <person name="Motomura T."/>
            <person name="Nagasato C."/>
            <person name="Napoli C.A."/>
            <person name="Nelson D.R."/>
            <person name="Nyvall-Collen P."/>
            <person name="Peters A.F."/>
            <person name="Pommier C."/>
            <person name="Potin P."/>
            <person name="Poulain J."/>
            <person name="Quesneville H."/>
            <person name="Read B."/>
            <person name="Rensing S.A."/>
            <person name="Ritter A."/>
            <person name="Rousvoal S."/>
            <person name="Samanta M."/>
            <person name="Samson G."/>
            <person name="Schroeder D.C."/>
            <person name="Segurens B."/>
            <person name="Strittmatter M."/>
            <person name="Tonon T."/>
            <person name="Tregear J.W."/>
            <person name="Valentin K."/>
            <person name="von Dassow P."/>
            <person name="Yamagishi T."/>
            <person name="Van de Peer Y."/>
            <person name="Wincker P."/>
        </authorList>
    </citation>
    <scope>NUCLEOTIDE SEQUENCE [LARGE SCALE GENOMIC DNA]</scope>
    <source>
        <strain evidence="2">Ec32 / CCAP1310/4</strain>
    </source>
</reference>
<sequence length="74" mass="8281">MKKPEPGTQLVSKARLIVMLNERPGILLERFPHHVDNILRAVARMKTESDVGMTLTEFRENAGRVLREAGGGIK</sequence>
<dbReference type="AlphaFoldDB" id="D8LG54"/>
<gene>
    <name evidence="1" type="ORF">Esi_0157_0048</name>
</gene>
<accession>D8LG54</accession>
<dbReference type="Proteomes" id="UP000002630">
    <property type="component" value="Linkage Group LG23"/>
</dbReference>
<evidence type="ECO:0000313" key="1">
    <source>
        <dbReference type="EMBL" id="CBN78953.1"/>
    </source>
</evidence>
<dbReference type="OrthoDB" id="10447989at2759"/>
<dbReference type="EMBL" id="FN648120">
    <property type="protein sequence ID" value="CBN78953.1"/>
    <property type="molecule type" value="Genomic_DNA"/>
</dbReference>
<protein>
    <submittedName>
        <fullName evidence="1">Uncharacterized protein</fullName>
    </submittedName>
</protein>
<name>D8LG54_ECTSI</name>